<keyword evidence="4 7" id="KW-0472">Membrane</keyword>
<reference evidence="10" key="1">
    <citation type="submission" date="2013-02" db="EMBL/GenBank/DDBJ databases">
        <authorList>
            <person name="Hughes D."/>
        </authorList>
    </citation>
    <scope>NUCLEOTIDE SEQUENCE</scope>
    <source>
        <strain>Durham</strain>
        <strain evidence="10">NC isolate 2 -- Noor lab</strain>
    </source>
</reference>
<dbReference type="HOGENOM" id="CLU_010513_1_0_1"/>
<dbReference type="EMBL" id="CAQQ02062049">
    <property type="status" value="NOT_ANNOTATED_CDS"/>
    <property type="molecule type" value="Genomic_DNA"/>
</dbReference>
<dbReference type="GO" id="GO:0016020">
    <property type="term" value="C:membrane"/>
    <property type="evidence" value="ECO:0007669"/>
    <property type="project" value="UniProtKB-SubCell"/>
</dbReference>
<evidence type="ECO:0000259" key="8">
    <source>
        <dbReference type="Pfam" id="PF00003"/>
    </source>
</evidence>
<dbReference type="EMBL" id="CAQQ02062050">
    <property type="status" value="NOT_ANNOTATED_CDS"/>
    <property type="molecule type" value="Genomic_DNA"/>
</dbReference>
<dbReference type="EMBL" id="CAQQ02062048">
    <property type="status" value="NOT_ANNOTATED_CDS"/>
    <property type="molecule type" value="Genomic_DNA"/>
</dbReference>
<evidence type="ECO:0000256" key="1">
    <source>
        <dbReference type="ARBA" id="ARBA00004141"/>
    </source>
</evidence>
<dbReference type="GO" id="GO:0004930">
    <property type="term" value="F:G protein-coupled receptor activity"/>
    <property type="evidence" value="ECO:0007669"/>
    <property type="project" value="InterPro"/>
</dbReference>
<evidence type="ECO:0000256" key="7">
    <source>
        <dbReference type="SAM" id="Phobius"/>
    </source>
</evidence>
<feature type="transmembrane region" description="Helical" evidence="7">
    <location>
        <begin position="430"/>
        <end position="448"/>
    </location>
</feature>
<comment type="subcellular location">
    <subcellularLocation>
        <location evidence="1">Membrane</location>
        <topology evidence="1">Multi-pass membrane protein</topology>
    </subcellularLocation>
</comment>
<dbReference type="STRING" id="36166.T1GNX0"/>
<accession>T1GNX0</accession>
<dbReference type="AlphaFoldDB" id="T1GNX0"/>
<dbReference type="EnsemblMetazoa" id="MESCA005282-RA">
    <property type="protein sequence ID" value="MESCA005282-PA"/>
    <property type="gene ID" value="MESCA005282"/>
</dbReference>
<feature type="transmembrane region" description="Helical" evidence="7">
    <location>
        <begin position="397"/>
        <end position="418"/>
    </location>
</feature>
<feature type="domain" description="G-protein coupled receptors family 3 profile" evidence="8">
    <location>
        <begin position="228"/>
        <end position="479"/>
    </location>
</feature>
<dbReference type="InterPro" id="IPR050726">
    <property type="entry name" value="mGluR"/>
</dbReference>
<keyword evidence="3 7" id="KW-1133">Transmembrane helix</keyword>
<dbReference type="Proteomes" id="UP000015102">
    <property type="component" value="Unassembled WGS sequence"/>
</dbReference>
<feature type="region of interest" description="Disordered" evidence="6">
    <location>
        <begin position="533"/>
        <end position="608"/>
    </location>
</feature>
<dbReference type="GO" id="GO:0007601">
    <property type="term" value="P:visual perception"/>
    <property type="evidence" value="ECO:0007669"/>
    <property type="project" value="InterPro"/>
</dbReference>
<evidence type="ECO:0000313" key="9">
    <source>
        <dbReference type="EnsemblMetazoa" id="MESCA005282-PA"/>
    </source>
</evidence>
<organism evidence="9 10">
    <name type="scientific">Megaselia scalaris</name>
    <name type="common">Humpbacked fly</name>
    <name type="synonym">Phora scalaris</name>
    <dbReference type="NCBI Taxonomy" id="36166"/>
    <lineage>
        <taxon>Eukaryota</taxon>
        <taxon>Metazoa</taxon>
        <taxon>Ecdysozoa</taxon>
        <taxon>Arthropoda</taxon>
        <taxon>Hexapoda</taxon>
        <taxon>Insecta</taxon>
        <taxon>Pterygota</taxon>
        <taxon>Neoptera</taxon>
        <taxon>Endopterygota</taxon>
        <taxon>Diptera</taxon>
        <taxon>Brachycera</taxon>
        <taxon>Muscomorpha</taxon>
        <taxon>Platypezoidea</taxon>
        <taxon>Phoridae</taxon>
        <taxon>Megaseliini</taxon>
        <taxon>Megaselia</taxon>
    </lineage>
</organism>
<feature type="transmembrane region" description="Helical" evidence="7">
    <location>
        <begin position="468"/>
        <end position="485"/>
    </location>
</feature>
<feature type="transmembrane region" description="Helical" evidence="7">
    <location>
        <begin position="351"/>
        <end position="377"/>
    </location>
</feature>
<dbReference type="InterPro" id="IPR017978">
    <property type="entry name" value="GPCR_3_C"/>
</dbReference>
<protein>
    <recommendedName>
        <fullName evidence="8">G-protein coupled receptors family 3 profile domain-containing protein</fullName>
    </recommendedName>
</protein>
<dbReference type="EMBL" id="CAQQ02062051">
    <property type="status" value="NOT_ANNOTATED_CDS"/>
    <property type="molecule type" value="Genomic_DNA"/>
</dbReference>
<dbReference type="PANTHER" id="PTHR24060">
    <property type="entry name" value="METABOTROPIC GLUTAMATE RECEPTOR"/>
    <property type="match status" value="1"/>
</dbReference>
<name>T1GNX0_MEGSC</name>
<dbReference type="InterPro" id="IPR002956">
    <property type="entry name" value="Bride_of_7less"/>
</dbReference>
<proteinExistence type="predicted"/>
<evidence type="ECO:0000313" key="10">
    <source>
        <dbReference type="Proteomes" id="UP000015102"/>
    </source>
</evidence>
<dbReference type="Pfam" id="PF00003">
    <property type="entry name" value="7tm_3"/>
    <property type="match status" value="1"/>
</dbReference>
<evidence type="ECO:0000256" key="2">
    <source>
        <dbReference type="ARBA" id="ARBA00022692"/>
    </source>
</evidence>
<keyword evidence="2 7" id="KW-0812">Transmembrane</keyword>
<reference evidence="9" key="2">
    <citation type="submission" date="2015-06" db="UniProtKB">
        <authorList>
            <consortium name="EnsemblMetazoa"/>
        </authorList>
    </citation>
    <scope>IDENTIFICATION</scope>
</reference>
<dbReference type="GO" id="GO:0005118">
    <property type="term" value="F:sevenless binding"/>
    <property type="evidence" value="ECO:0007669"/>
    <property type="project" value="InterPro"/>
</dbReference>
<keyword evidence="5" id="KW-0325">Glycoprotein</keyword>
<keyword evidence="10" id="KW-1185">Reference proteome</keyword>
<evidence type="ECO:0000256" key="5">
    <source>
        <dbReference type="ARBA" id="ARBA00023180"/>
    </source>
</evidence>
<feature type="transmembrane region" description="Helical" evidence="7">
    <location>
        <begin position="266"/>
        <end position="288"/>
    </location>
</feature>
<dbReference type="PRINTS" id="PR01223">
    <property type="entry name" value="BRIDEOF7LESS"/>
</dbReference>
<evidence type="ECO:0000256" key="6">
    <source>
        <dbReference type="SAM" id="MobiDB-lite"/>
    </source>
</evidence>
<feature type="transmembrane region" description="Helical" evidence="7">
    <location>
        <begin position="315"/>
        <end position="339"/>
    </location>
</feature>
<evidence type="ECO:0000256" key="4">
    <source>
        <dbReference type="ARBA" id="ARBA00023136"/>
    </source>
</evidence>
<evidence type="ECO:0000256" key="3">
    <source>
        <dbReference type="ARBA" id="ARBA00022989"/>
    </source>
</evidence>
<feature type="transmembrane region" description="Helical" evidence="7">
    <location>
        <begin position="229"/>
        <end position="254"/>
    </location>
</feature>
<sequence>MDAVKEEKICLMHFKSSSTLYVLLNDESIKEFKEEGQVFAVLDGGMEGDIIKDLPNNSYIFHESSIELPTSDVNATNELQLSGKLIYISHVLSMARPLIDLTEQIDNALKTKCKLIQGSYYLETCIAFLAFTKTWEPVYLTTYMDVIETLDLNELKQHMNFNIVKNVIDENDQFRKSYDQFINSLPLRQRSVEQVLKFGDIYKCVSSNPNHPYYFNGESVMHWGLKGEIWVAAGLTSATLGIIVTLAILVFIVVRISVGDVFEGNPIGTIMLLLSLVLLFASFIPFAIEYTADHKNSQVTLQDTQIRNTLCAVKVFLVTLCYSITFSIVLCRSIMLASIGSEGGFLSHVNGYIQTIICVFSTLVQLGLSTQLLIVMQLSTQNLGDSVQCDSILYGNWLWGLLAYDWMLLLFWVGLIPFIHKSQRNYREGILLVIGAILCFIIWVTWSVLCQFGYEWREASIPLGAQSIGWALLIGVLIPRTFFIIRGIERSDMAQALPSLTSLSFGQTNNQYAAKCHECVNPAMRSQDSGMCEMEQSPSEAPTLPLRGGHNTNRRPIGFIAHTNVPPPPNKQKQVRKQKMMDSPRSSQTSLELTPPGEGEGNNKVTRF</sequence>